<dbReference type="EMBL" id="CP071795">
    <property type="protein sequence ID" value="QTD36729.1"/>
    <property type="molecule type" value="Genomic_DNA"/>
</dbReference>
<keyword evidence="1" id="KW-0472">Membrane</keyword>
<keyword evidence="1" id="KW-0812">Transmembrane</keyword>
<proteinExistence type="predicted"/>
<organism evidence="2 3">
    <name type="scientific">Polaribacter batillariae</name>
    <dbReference type="NCBI Taxonomy" id="2808900"/>
    <lineage>
        <taxon>Bacteria</taxon>
        <taxon>Pseudomonadati</taxon>
        <taxon>Bacteroidota</taxon>
        <taxon>Flavobacteriia</taxon>
        <taxon>Flavobacteriales</taxon>
        <taxon>Flavobacteriaceae</taxon>
    </lineage>
</organism>
<dbReference type="Proteomes" id="UP000663935">
    <property type="component" value="Chromosome"/>
</dbReference>
<evidence type="ECO:0008006" key="4">
    <source>
        <dbReference type="Google" id="ProtNLM"/>
    </source>
</evidence>
<name>A0ABX7SR58_9FLAO</name>
<evidence type="ECO:0000313" key="3">
    <source>
        <dbReference type="Proteomes" id="UP000663935"/>
    </source>
</evidence>
<dbReference type="RefSeq" id="WP_207970911.1">
    <property type="nucleotide sequence ID" value="NZ_CP071795.1"/>
</dbReference>
<keyword evidence="3" id="KW-1185">Reference proteome</keyword>
<feature type="transmembrane region" description="Helical" evidence="1">
    <location>
        <begin position="21"/>
        <end position="43"/>
    </location>
</feature>
<gene>
    <name evidence="2" type="ORF">JL193_11335</name>
</gene>
<evidence type="ECO:0000313" key="2">
    <source>
        <dbReference type="EMBL" id="QTD36729.1"/>
    </source>
</evidence>
<accession>A0ABX7SR58</accession>
<protein>
    <recommendedName>
        <fullName evidence="4">Class IIb bacteriocin, lactobin A/cerein 7B family</fullName>
    </recommendedName>
</protein>
<evidence type="ECO:0000256" key="1">
    <source>
        <dbReference type="SAM" id="Phobius"/>
    </source>
</evidence>
<keyword evidence="1" id="KW-1133">Transmembrane helix</keyword>
<sequence length="57" mass="6158">MKTLELNQMETIYGNGQMRDCMVDGALVTAGLLTSYFGGWTIALMGLSFAAKDGCFD</sequence>
<reference evidence="2 3" key="1">
    <citation type="submission" date="2021-03" db="EMBL/GenBank/DDBJ databases">
        <title>Complete genome of Polaribacter_sp.G4M1.</title>
        <authorList>
            <person name="Jeong S.W."/>
            <person name="Bae J.W."/>
        </authorList>
    </citation>
    <scope>NUCLEOTIDE SEQUENCE [LARGE SCALE GENOMIC DNA]</scope>
    <source>
        <strain evidence="2 3">G4M1</strain>
    </source>
</reference>